<evidence type="ECO:0000256" key="1">
    <source>
        <dbReference type="SAM" id="MobiDB-lite"/>
    </source>
</evidence>
<comment type="caution">
    <text evidence="2">The sequence shown here is derived from an EMBL/GenBank/DDBJ whole genome shotgun (WGS) entry which is preliminary data.</text>
</comment>
<dbReference type="Proteomes" id="UP001187192">
    <property type="component" value="Unassembled WGS sequence"/>
</dbReference>
<evidence type="ECO:0000313" key="3">
    <source>
        <dbReference type="Proteomes" id="UP001187192"/>
    </source>
</evidence>
<proteinExistence type="predicted"/>
<feature type="region of interest" description="Disordered" evidence="1">
    <location>
        <begin position="1"/>
        <end position="20"/>
    </location>
</feature>
<dbReference type="EMBL" id="BTGU01000084">
    <property type="protein sequence ID" value="GMN59112.1"/>
    <property type="molecule type" value="Genomic_DNA"/>
</dbReference>
<name>A0AA88DPH8_FICCA</name>
<protein>
    <submittedName>
        <fullName evidence="2">Uncharacterized protein</fullName>
    </submittedName>
</protein>
<dbReference type="AlphaFoldDB" id="A0AA88DPH8"/>
<gene>
    <name evidence="2" type="ORF">TIFTF001_028210</name>
</gene>
<accession>A0AA88DPH8</accession>
<reference evidence="2" key="1">
    <citation type="submission" date="2023-07" db="EMBL/GenBank/DDBJ databases">
        <title>draft genome sequence of fig (Ficus carica).</title>
        <authorList>
            <person name="Takahashi T."/>
            <person name="Nishimura K."/>
        </authorList>
    </citation>
    <scope>NUCLEOTIDE SEQUENCE</scope>
</reference>
<organism evidence="2 3">
    <name type="scientific">Ficus carica</name>
    <name type="common">Common fig</name>
    <dbReference type="NCBI Taxonomy" id="3494"/>
    <lineage>
        <taxon>Eukaryota</taxon>
        <taxon>Viridiplantae</taxon>
        <taxon>Streptophyta</taxon>
        <taxon>Embryophyta</taxon>
        <taxon>Tracheophyta</taxon>
        <taxon>Spermatophyta</taxon>
        <taxon>Magnoliopsida</taxon>
        <taxon>eudicotyledons</taxon>
        <taxon>Gunneridae</taxon>
        <taxon>Pentapetalae</taxon>
        <taxon>rosids</taxon>
        <taxon>fabids</taxon>
        <taxon>Rosales</taxon>
        <taxon>Moraceae</taxon>
        <taxon>Ficeae</taxon>
        <taxon>Ficus</taxon>
    </lineage>
</organism>
<evidence type="ECO:0000313" key="2">
    <source>
        <dbReference type="EMBL" id="GMN59112.1"/>
    </source>
</evidence>
<keyword evidence="3" id="KW-1185">Reference proteome</keyword>
<sequence>MANHEDLQMVRSGASDGEARRKPICRGAVIQRLSFNGSKIELFGSASQRRFSFNGSKIELYGSGSKALS</sequence>